<dbReference type="AlphaFoldDB" id="A0AAW4MVJ1"/>
<dbReference type="Pfam" id="PF20434">
    <property type="entry name" value="BD-FAE"/>
    <property type="match status" value="1"/>
</dbReference>
<sequence length="288" mass="33291">MSILTDAIRKQFKEGDDIRDEGLTTPDTVQRFDNILYGDDPEWNTMDLYIPKEEKEKLPIIISFHGGGWVYGDKERYQYYCMSLAERGFAVINFTYRLAPEFKHPAPLEDMNQVAHWIMNHAKDYFLDTEHIYGVGDSAGAHLLVLYASILTNKEYASTYDFKVPEGFQFNALALNCGVYNITPELESTGELMKEYLPNGGTEEEFKAIDPKQYITLDFPPCFVMTAEGDFLVEDALTMSQVLTHHNVPHMYKYYVGDKPLNHVFHCNIKLKEATQCNDEECQFFRNY</sequence>
<organism evidence="3 5">
    <name type="scientific">Catenibacterium mitsuokai</name>
    <dbReference type="NCBI Taxonomy" id="100886"/>
    <lineage>
        <taxon>Bacteria</taxon>
        <taxon>Bacillati</taxon>
        <taxon>Bacillota</taxon>
        <taxon>Erysipelotrichia</taxon>
        <taxon>Erysipelotrichales</taxon>
        <taxon>Coprobacillaceae</taxon>
        <taxon>Catenibacterium</taxon>
    </lineage>
</organism>
<dbReference type="Proteomes" id="UP001197492">
    <property type="component" value="Unassembled WGS sequence"/>
</dbReference>
<evidence type="ECO:0000256" key="1">
    <source>
        <dbReference type="ARBA" id="ARBA00022801"/>
    </source>
</evidence>
<evidence type="ECO:0000313" key="6">
    <source>
        <dbReference type="Proteomes" id="UP001197492"/>
    </source>
</evidence>
<dbReference type="InterPro" id="IPR050300">
    <property type="entry name" value="GDXG_lipolytic_enzyme"/>
</dbReference>
<name>A0AAW4MVJ1_9FIRM</name>
<comment type="caution">
    <text evidence="3">The sequence shown here is derived from an EMBL/GenBank/DDBJ whole genome shotgun (WGS) entry which is preliminary data.</text>
</comment>
<proteinExistence type="predicted"/>
<accession>A0AAW4MVJ1</accession>
<dbReference type="GO" id="GO:0016787">
    <property type="term" value="F:hydrolase activity"/>
    <property type="evidence" value="ECO:0007669"/>
    <property type="project" value="UniProtKB-KW"/>
</dbReference>
<evidence type="ECO:0000259" key="2">
    <source>
        <dbReference type="Pfam" id="PF20434"/>
    </source>
</evidence>
<keyword evidence="1 3" id="KW-0378">Hydrolase</keyword>
<protein>
    <submittedName>
        <fullName evidence="3">Alpha/beta hydrolase</fullName>
    </submittedName>
</protein>
<evidence type="ECO:0000313" key="3">
    <source>
        <dbReference type="EMBL" id="MBV3381972.1"/>
    </source>
</evidence>
<dbReference type="InterPro" id="IPR049492">
    <property type="entry name" value="BD-FAE-like_dom"/>
</dbReference>
<dbReference type="PANTHER" id="PTHR48081">
    <property type="entry name" value="AB HYDROLASE SUPERFAMILY PROTEIN C4A8.06C"/>
    <property type="match status" value="1"/>
</dbReference>
<feature type="domain" description="BD-FAE-like" evidence="2">
    <location>
        <begin position="46"/>
        <end position="234"/>
    </location>
</feature>
<dbReference type="EMBL" id="JAHOEF010000006">
    <property type="protein sequence ID" value="MBV3381972.1"/>
    <property type="molecule type" value="Genomic_DNA"/>
</dbReference>
<evidence type="ECO:0000313" key="4">
    <source>
        <dbReference type="EMBL" id="MBV3391997.1"/>
    </source>
</evidence>
<dbReference type="RefSeq" id="WP_217747035.1">
    <property type="nucleotide sequence ID" value="NZ_JAHOEB010000006.1"/>
</dbReference>
<evidence type="ECO:0000313" key="5">
    <source>
        <dbReference type="Proteomes" id="UP001196408"/>
    </source>
</evidence>
<reference evidence="3 6" key="1">
    <citation type="submission" date="2021-06" db="EMBL/GenBank/DDBJ databases">
        <title>Collection of gut derived symbiotic bacterial strains cultured from healthy donors.</title>
        <authorList>
            <person name="Lin H."/>
            <person name="Littmann E."/>
            <person name="Pamer E.G."/>
        </authorList>
    </citation>
    <scope>NUCLEOTIDE SEQUENCE</scope>
    <source>
        <strain evidence="4 6">MSK.21.70</strain>
        <strain evidence="3">MSK.21.82</strain>
    </source>
</reference>
<keyword evidence="6" id="KW-1185">Reference proteome</keyword>
<dbReference type="Proteomes" id="UP001196408">
    <property type="component" value="Unassembled WGS sequence"/>
</dbReference>
<gene>
    <name evidence="3" type="ORF">KSV97_01770</name>
    <name evidence="4" type="ORF">KSW06_01785</name>
</gene>
<dbReference type="EMBL" id="JAHOEL010000006">
    <property type="protein sequence ID" value="MBV3391997.1"/>
    <property type="molecule type" value="Genomic_DNA"/>
</dbReference>